<evidence type="ECO:0000256" key="1">
    <source>
        <dbReference type="SAM" id="MobiDB-lite"/>
    </source>
</evidence>
<dbReference type="PANTHER" id="PTHR47501:SF5">
    <property type="entry name" value="HAT C-TERMINAL DIMERISATION DOMAIN-CONTAINING PROTEIN"/>
    <property type="match status" value="1"/>
</dbReference>
<sequence length="343" mass="38706">MSSHYYNQEHHPMQWNQTSLPAMFQLQHAENRLTSALQCATWVLSQLRLTPVNPNIPKRGQKETAVTDHGDKDGSSEVDGNDIATSVVTQVSKRTRRQVDIDLVQDSDEDNRKAAAVKRPKDKTKDQDGFDHVLLYSYPPGGGPKQAPDSLAHACQWCPKEYMATNWSTYNLKMAEVALEAIKDAPALSGTLTAYTSKGRFDNSTLNCLLVIWMMQQSLPWLRIEDFHLRVSMDHALHNSSLLSRTWAASQAHQLYLEQQIQESKLMLSLVSDVWTTKGSRMAFKFHWDRLLSYHQGMETTNSGSNSFTMAKAVAAKFRATDHTTWDVGLLLLQRQPDVATDA</sequence>
<accession>A0A2S4UCC8</accession>
<reference evidence="2 3" key="1">
    <citation type="submission" date="2017-12" db="EMBL/GenBank/DDBJ databases">
        <title>Gene loss provides genomic basis for host adaptation in cereal stripe rust fungi.</title>
        <authorList>
            <person name="Xia C."/>
        </authorList>
    </citation>
    <scope>NUCLEOTIDE SEQUENCE [LARGE SCALE GENOMIC DNA]</scope>
    <source>
        <strain evidence="2 3">93TX-2</strain>
    </source>
</reference>
<dbReference type="PANTHER" id="PTHR47501">
    <property type="entry name" value="TRANSPOSASE-RELATED"/>
    <property type="match status" value="1"/>
</dbReference>
<organism evidence="2 3">
    <name type="scientific">Puccinia striiformis</name>
    <dbReference type="NCBI Taxonomy" id="27350"/>
    <lineage>
        <taxon>Eukaryota</taxon>
        <taxon>Fungi</taxon>
        <taxon>Dikarya</taxon>
        <taxon>Basidiomycota</taxon>
        <taxon>Pucciniomycotina</taxon>
        <taxon>Pucciniomycetes</taxon>
        <taxon>Pucciniales</taxon>
        <taxon>Pucciniaceae</taxon>
        <taxon>Puccinia</taxon>
    </lineage>
</organism>
<name>A0A2S4UCC8_9BASI</name>
<evidence type="ECO:0000313" key="2">
    <source>
        <dbReference type="EMBL" id="POV94920.1"/>
    </source>
</evidence>
<feature type="region of interest" description="Disordered" evidence="1">
    <location>
        <begin position="104"/>
        <end position="126"/>
    </location>
</feature>
<feature type="region of interest" description="Disordered" evidence="1">
    <location>
        <begin position="53"/>
        <end position="82"/>
    </location>
</feature>
<evidence type="ECO:0000313" key="3">
    <source>
        <dbReference type="Proteomes" id="UP000238274"/>
    </source>
</evidence>
<proteinExistence type="predicted"/>
<dbReference type="AlphaFoldDB" id="A0A2S4UCC8"/>
<protein>
    <recommendedName>
        <fullName evidence="4">HAT C-terminal dimerisation domain-containing protein</fullName>
    </recommendedName>
</protein>
<reference evidence="3" key="2">
    <citation type="journal article" date="2018" name="BMC Genomics">
        <title>Genomic insights into host adaptation between the wheat stripe rust pathogen (Puccinia striiformis f. sp. tritici) and the barley stripe rust pathogen (Puccinia striiformis f. sp. hordei).</title>
        <authorList>
            <person name="Xia C."/>
            <person name="Wang M."/>
            <person name="Yin C."/>
            <person name="Cornejo O.E."/>
            <person name="Hulbert S.H."/>
            <person name="Chen X."/>
        </authorList>
    </citation>
    <scope>NUCLEOTIDE SEQUENCE [LARGE SCALE GENOMIC DNA]</scope>
    <source>
        <strain evidence="3">93TX-2</strain>
    </source>
</reference>
<comment type="caution">
    <text evidence="2">The sequence shown here is derived from an EMBL/GenBank/DDBJ whole genome shotgun (WGS) entry which is preliminary data.</text>
</comment>
<reference evidence="3" key="3">
    <citation type="journal article" date="2018" name="Mol. Plant Microbe Interact.">
        <title>Genome sequence resources for the wheat stripe rust pathogen (Puccinia striiformis f. sp. tritici) and the barley stripe rust pathogen (Puccinia striiformis f. sp. hordei).</title>
        <authorList>
            <person name="Xia C."/>
            <person name="Wang M."/>
            <person name="Yin C."/>
            <person name="Cornejo O.E."/>
            <person name="Hulbert S.H."/>
            <person name="Chen X."/>
        </authorList>
    </citation>
    <scope>NUCLEOTIDE SEQUENCE [LARGE SCALE GENOMIC DNA]</scope>
    <source>
        <strain evidence="3">93TX-2</strain>
    </source>
</reference>
<dbReference type="VEuPathDB" id="FungiDB:PSHT_15939"/>
<evidence type="ECO:0008006" key="4">
    <source>
        <dbReference type="Google" id="ProtNLM"/>
    </source>
</evidence>
<dbReference type="VEuPathDB" id="FungiDB:PSTT_09733"/>
<gene>
    <name evidence="2" type="ORF">PSHT_15939</name>
</gene>
<keyword evidence="3" id="KW-1185">Reference proteome</keyword>
<feature type="compositionally biased region" description="Basic and acidic residues" evidence="1">
    <location>
        <begin position="60"/>
        <end position="75"/>
    </location>
</feature>
<dbReference type="Proteomes" id="UP000238274">
    <property type="component" value="Unassembled WGS sequence"/>
</dbReference>
<dbReference type="EMBL" id="PKSM01000451">
    <property type="protein sequence ID" value="POV94920.1"/>
    <property type="molecule type" value="Genomic_DNA"/>
</dbReference>